<keyword evidence="5 7" id="KW-0472">Membrane</keyword>
<evidence type="ECO:0000256" key="7">
    <source>
        <dbReference type="SAM" id="Phobius"/>
    </source>
</evidence>
<evidence type="ECO:0000256" key="4">
    <source>
        <dbReference type="ARBA" id="ARBA00022989"/>
    </source>
</evidence>
<dbReference type="Proteomes" id="UP000007799">
    <property type="component" value="Unassembled WGS sequence"/>
</dbReference>
<evidence type="ECO:0000256" key="6">
    <source>
        <dbReference type="SAM" id="MobiDB-lite"/>
    </source>
</evidence>
<keyword evidence="4 7" id="KW-1133">Transmembrane helix</keyword>
<evidence type="ECO:0000313" key="9">
    <source>
        <dbReference type="Proteomes" id="UP000007799"/>
    </source>
</evidence>
<feature type="transmembrane region" description="Helical" evidence="7">
    <location>
        <begin position="384"/>
        <end position="404"/>
    </location>
</feature>
<protein>
    <submittedName>
        <fullName evidence="8">Clptm1 protein</fullName>
    </submittedName>
</protein>
<feature type="compositionally biased region" description="Basic residues" evidence="6">
    <location>
        <begin position="669"/>
        <end position="682"/>
    </location>
</feature>
<dbReference type="FunCoup" id="F2TZQ1">
    <property type="interactions" value="1230"/>
</dbReference>
<organism evidence="9">
    <name type="scientific">Salpingoeca rosetta (strain ATCC 50818 / BSB-021)</name>
    <dbReference type="NCBI Taxonomy" id="946362"/>
    <lineage>
        <taxon>Eukaryota</taxon>
        <taxon>Choanoflagellata</taxon>
        <taxon>Craspedida</taxon>
        <taxon>Salpingoecidae</taxon>
        <taxon>Salpingoeca</taxon>
    </lineage>
</organism>
<dbReference type="STRING" id="946362.F2TZQ1"/>
<dbReference type="InterPro" id="IPR008429">
    <property type="entry name" value="CLPTM1"/>
</dbReference>
<evidence type="ECO:0000256" key="1">
    <source>
        <dbReference type="ARBA" id="ARBA00004141"/>
    </source>
</evidence>
<feature type="region of interest" description="Disordered" evidence="6">
    <location>
        <begin position="196"/>
        <end position="224"/>
    </location>
</feature>
<feature type="transmembrane region" description="Helical" evidence="7">
    <location>
        <begin position="496"/>
        <end position="516"/>
    </location>
</feature>
<feature type="region of interest" description="Disordered" evidence="6">
    <location>
        <begin position="590"/>
        <end position="682"/>
    </location>
</feature>
<dbReference type="InParanoid" id="F2TZQ1"/>
<feature type="transmembrane region" description="Helical" evidence="7">
    <location>
        <begin position="471"/>
        <end position="490"/>
    </location>
</feature>
<dbReference type="EMBL" id="GL832957">
    <property type="protein sequence ID" value="EGD79075.1"/>
    <property type="molecule type" value="Genomic_DNA"/>
</dbReference>
<gene>
    <name evidence="8" type="ORF">PTSG_02043</name>
</gene>
<comment type="subcellular location">
    <subcellularLocation>
        <location evidence="1">Membrane</location>
        <topology evidence="1">Multi-pass membrane protein</topology>
    </subcellularLocation>
</comment>
<reference evidence="8" key="1">
    <citation type="submission" date="2009-08" db="EMBL/GenBank/DDBJ databases">
        <title>Annotation of Salpingoeca rosetta.</title>
        <authorList>
            <consortium name="The Broad Institute Genome Sequencing Platform"/>
            <person name="Russ C."/>
            <person name="Cuomo C."/>
            <person name="Burger G."/>
            <person name="Gray M.W."/>
            <person name="Holland P.W.H."/>
            <person name="King N."/>
            <person name="Lang F.B.F."/>
            <person name="Roger A.J."/>
            <person name="Ruiz-Trillo I."/>
            <person name="Young S.K."/>
            <person name="Zeng Q."/>
            <person name="Gargeya S."/>
            <person name="Alvarado L."/>
            <person name="Berlin A."/>
            <person name="Chapman S.B."/>
            <person name="Chen Z."/>
            <person name="Freedman E."/>
            <person name="Gellesch M."/>
            <person name="Goldberg J."/>
            <person name="Griggs A."/>
            <person name="Gujja S."/>
            <person name="Heilman E."/>
            <person name="Heiman D."/>
            <person name="Howarth C."/>
            <person name="Mehta T."/>
            <person name="Neiman D."/>
            <person name="Pearson M."/>
            <person name="Roberts A."/>
            <person name="Saif S."/>
            <person name="Shea T."/>
            <person name="Shenoy N."/>
            <person name="Sisk P."/>
            <person name="Stolte C."/>
            <person name="Sykes S."/>
            <person name="White J."/>
            <person name="Yandava C."/>
            <person name="Haas B."/>
            <person name="Nusbaum C."/>
            <person name="Birren B."/>
        </authorList>
    </citation>
    <scope>NUCLEOTIDE SEQUENCE [LARGE SCALE GENOMIC DNA]</scope>
    <source>
        <strain evidence="8">ATCC 50818</strain>
    </source>
</reference>
<dbReference type="GO" id="GO:0012505">
    <property type="term" value="C:endomembrane system"/>
    <property type="evidence" value="ECO:0007669"/>
    <property type="project" value="TreeGrafter"/>
</dbReference>
<keyword evidence="3 7" id="KW-0812">Transmembrane</keyword>
<feature type="compositionally biased region" description="Basic and acidic residues" evidence="6">
    <location>
        <begin position="590"/>
        <end position="605"/>
    </location>
</feature>
<dbReference type="GO" id="GO:0016020">
    <property type="term" value="C:membrane"/>
    <property type="evidence" value="ECO:0007669"/>
    <property type="project" value="UniProtKB-SubCell"/>
</dbReference>
<evidence type="ECO:0000313" key="8">
    <source>
        <dbReference type="EMBL" id="EGD79075.1"/>
    </source>
</evidence>
<dbReference type="GeneID" id="16078627"/>
<proteinExistence type="inferred from homology"/>
<sequence>MNVPRQQEQEGEEAAAPGLGERLYKAMYYAMLFMVVQSLLSTAVSKLVQPSPDAASASASRRGGDGGHGSSRTADDARGVRRYQNTFHYSDPLSLYVYVTEDGPAFSAWDSTDHLVWEETGIAYGDWDAQLMHKLVEVDVSPGLKANGTLYVHAYVCKEGAPLDPSDPAYDRGSVAELHTNIIRYKEKKVVERKRHLLDAVDPTNDQSSDDSEEEGQHAEHAQARDRQIVAHWHGNLTLQLLTDDQPLMTEQLPPAAVRLFTLLQESREYTPPLVHNDFWDLRENMQEINATTASPLPLNITFGPIGMMKLGLYQSMQESLQHQRTLGTAAEAEQEMMKKMLLETNPYYLGLTMTVSLLHTVFDWMAFKNDIQFWRNRKSMEGLSLRALITSLVFQVIILLYLFDHTDTSWLILASSAVGVLIQGWKITRAADVSVSKTSRVLGIFPRVSIKGKADYKSTTEAYDQLAFKYLSWVMAPLFVGYAVYSLVYNEHKGWYSYAINMLAGAVYTFGFIQMTPQLFINYKLKSVSHMPWRVMTYKFLNTIVDDLFAFVISMPTMHRLACFRDDIVFLVFLYQRWIYRVDPNRRGEYDIPDRDGDHDEQQKQKQKQVDGATTEDADTGNTSTNRGDTEEKHEATAAPASSKASEKDGGTSSTDSNEKEDTGASRGVRRRRQPARKATE</sequence>
<evidence type="ECO:0000256" key="2">
    <source>
        <dbReference type="ARBA" id="ARBA00009310"/>
    </source>
</evidence>
<dbReference type="OMA" id="TLWAHFY"/>
<evidence type="ECO:0000256" key="5">
    <source>
        <dbReference type="ARBA" id="ARBA00023136"/>
    </source>
</evidence>
<dbReference type="AlphaFoldDB" id="F2TZQ1"/>
<feature type="region of interest" description="Disordered" evidence="6">
    <location>
        <begin position="53"/>
        <end position="77"/>
    </location>
</feature>
<evidence type="ECO:0000256" key="3">
    <source>
        <dbReference type="ARBA" id="ARBA00022692"/>
    </source>
</evidence>
<dbReference type="RefSeq" id="XP_004998031.1">
    <property type="nucleotide sequence ID" value="XM_004997974.1"/>
</dbReference>
<dbReference type="eggNOG" id="KOG2489">
    <property type="taxonomic scope" value="Eukaryota"/>
</dbReference>
<dbReference type="PANTHER" id="PTHR21347:SF0">
    <property type="entry name" value="LIPID SCRAMBLASE CLPTM1L"/>
    <property type="match status" value="1"/>
</dbReference>
<dbReference type="PANTHER" id="PTHR21347">
    <property type="entry name" value="CLEFT LIP AND PALATE ASSOCIATED TRANSMEMBRANE PROTEIN-RELATED"/>
    <property type="match status" value="1"/>
</dbReference>
<dbReference type="OrthoDB" id="378564at2759"/>
<comment type="similarity">
    <text evidence="2">Belongs to the CLPTM1 family.</text>
</comment>
<name>F2TZQ1_SALR5</name>
<feature type="compositionally biased region" description="Basic and acidic residues" evidence="6">
    <location>
        <begin position="215"/>
        <end position="224"/>
    </location>
</feature>
<dbReference type="Pfam" id="PF05602">
    <property type="entry name" value="CLPTM1"/>
    <property type="match status" value="1"/>
</dbReference>
<keyword evidence="9" id="KW-1185">Reference proteome</keyword>
<feature type="transmembrane region" description="Helical" evidence="7">
    <location>
        <begin position="348"/>
        <end position="368"/>
    </location>
</feature>
<accession>F2TZQ1</accession>
<dbReference type="KEGG" id="sre:PTSG_02043"/>
<feature type="transmembrane region" description="Helical" evidence="7">
    <location>
        <begin position="410"/>
        <end position="428"/>
    </location>
</feature>